<dbReference type="SUPFAM" id="SSF56112">
    <property type="entry name" value="Protein kinase-like (PK-like)"/>
    <property type="match status" value="1"/>
</dbReference>
<keyword evidence="2" id="KW-1185">Reference proteome</keyword>
<name>A0ABT3B2W5_9CYAN</name>
<reference evidence="1 2" key="1">
    <citation type="submission" date="2022-10" db="EMBL/GenBank/DDBJ databases">
        <title>Identification of biosynthetic pathway for the production of the potent trypsin inhibitor radiosumin.</title>
        <authorList>
            <person name="Fewer D.P."/>
            <person name="Delbaje E."/>
            <person name="Ouyang X."/>
            <person name="Agostino P.D."/>
            <person name="Wahlsten M."/>
            <person name="Jokela J."/>
            <person name="Permi P."/>
            <person name="Haapaniemi E."/>
            <person name="Koistinen H."/>
        </authorList>
    </citation>
    <scope>NUCLEOTIDE SEQUENCE [LARGE SCALE GENOMIC DNA]</scope>
    <source>
        <strain evidence="1 2">NIES-515</strain>
    </source>
</reference>
<dbReference type="RefSeq" id="WP_263747371.1">
    <property type="nucleotide sequence ID" value="NZ_JAOWRF010000280.1"/>
</dbReference>
<organism evidence="1 2">
    <name type="scientific">Plectonema radiosum NIES-515</name>
    <dbReference type="NCBI Taxonomy" id="2986073"/>
    <lineage>
        <taxon>Bacteria</taxon>
        <taxon>Bacillati</taxon>
        <taxon>Cyanobacteriota</taxon>
        <taxon>Cyanophyceae</taxon>
        <taxon>Oscillatoriophycideae</taxon>
        <taxon>Oscillatoriales</taxon>
        <taxon>Microcoleaceae</taxon>
        <taxon>Plectonema</taxon>
    </lineage>
</organism>
<evidence type="ECO:0000313" key="2">
    <source>
        <dbReference type="Proteomes" id="UP001526143"/>
    </source>
</evidence>
<protein>
    <recommendedName>
        <fullName evidence="3">Serine/threonine protein kinase</fullName>
    </recommendedName>
</protein>
<dbReference type="EMBL" id="JAOWRF010000280">
    <property type="protein sequence ID" value="MCV3215722.1"/>
    <property type="molecule type" value="Genomic_DNA"/>
</dbReference>
<evidence type="ECO:0008006" key="3">
    <source>
        <dbReference type="Google" id="ProtNLM"/>
    </source>
</evidence>
<dbReference type="InterPro" id="IPR011009">
    <property type="entry name" value="Kinase-like_dom_sf"/>
</dbReference>
<dbReference type="Gene3D" id="3.30.200.20">
    <property type="entry name" value="Phosphorylase Kinase, domain 1"/>
    <property type="match status" value="1"/>
</dbReference>
<proteinExistence type="predicted"/>
<accession>A0ABT3B2W5</accession>
<gene>
    <name evidence="1" type="ORF">OGM63_19765</name>
</gene>
<sequence>MHIGQILRNRYKISKTLASGGFGDTYLAEDIDLPNHPQCVVKHLKRNPNAKVLQIAKL</sequence>
<evidence type="ECO:0000313" key="1">
    <source>
        <dbReference type="EMBL" id="MCV3215722.1"/>
    </source>
</evidence>
<comment type="caution">
    <text evidence="1">The sequence shown here is derived from an EMBL/GenBank/DDBJ whole genome shotgun (WGS) entry which is preliminary data.</text>
</comment>
<dbReference type="Proteomes" id="UP001526143">
    <property type="component" value="Unassembled WGS sequence"/>
</dbReference>